<dbReference type="PANTHER" id="PTHR32438:SF5">
    <property type="entry name" value="4-ALPHA-GLUCANOTRANSFERASE DPE1, CHLOROPLASTIC_AMYLOPLASTIC"/>
    <property type="match status" value="1"/>
</dbReference>
<keyword evidence="7 10" id="KW-0119">Carbohydrate metabolism</keyword>
<gene>
    <name evidence="12" type="primary">malQ</name>
    <name evidence="12" type="ORF">GCM10023095_15510</name>
</gene>
<evidence type="ECO:0000256" key="8">
    <source>
        <dbReference type="ARBA" id="ARBA00031423"/>
    </source>
</evidence>
<evidence type="ECO:0000256" key="3">
    <source>
        <dbReference type="ARBA" id="ARBA00012560"/>
    </source>
</evidence>
<dbReference type="SUPFAM" id="SSF51445">
    <property type="entry name" value="(Trans)glycosidases"/>
    <property type="match status" value="1"/>
</dbReference>
<proteinExistence type="inferred from homology"/>
<dbReference type="Gene3D" id="3.20.20.80">
    <property type="entry name" value="Glycosidases"/>
    <property type="match status" value="1"/>
</dbReference>
<evidence type="ECO:0000256" key="7">
    <source>
        <dbReference type="ARBA" id="ARBA00023277"/>
    </source>
</evidence>
<accession>A0ABP8Q5L7</accession>
<evidence type="ECO:0000313" key="13">
    <source>
        <dbReference type="Proteomes" id="UP001501321"/>
    </source>
</evidence>
<dbReference type="PANTHER" id="PTHR32438">
    <property type="entry name" value="4-ALPHA-GLUCANOTRANSFERASE DPE1, CHLOROPLASTIC/AMYLOPLASTIC"/>
    <property type="match status" value="1"/>
</dbReference>
<name>A0ABP8Q5L7_9GAMM</name>
<dbReference type="NCBIfam" id="TIGR00217">
    <property type="entry name" value="malQ"/>
    <property type="match status" value="1"/>
</dbReference>
<dbReference type="Pfam" id="PF02446">
    <property type="entry name" value="Glyco_hydro_77"/>
    <property type="match status" value="1"/>
</dbReference>
<evidence type="ECO:0000313" key="12">
    <source>
        <dbReference type="EMBL" id="GAA4497990.1"/>
    </source>
</evidence>
<sequence>MTTLIEQLASAKGIANEYVDAWGNPAQVTLDSKAAMLGAMGYRVDDEVALAVQLQAEQAAHWQQPVDPVCVIRSHEVLSVEIRLPIEQVNDEFTWVVKTEEGVEFKGSLVPVNGEMVGVAHLDEKEYQAYRVKLDAEFPLGYHELVLKKKGARTVAGQMRVIVAPQACFKPSAIANGQKIWGPSVQLYCVRSRRNWGVGDFSDLGLLVEKIAQWGGHFVGLNPIHALYPANPESASPYSPSSRRWLNVIYIDVEATPEFAQNEAVRAEVASAGFQAKLQELRAKEWVDYTGVTQLKLEVLRKLFDGAKLAKNTNRGKAFAAFVDKGGDSLKQQAIYDALQAYLYGQGQNAWGWPAWPEEYREYHKPAVANWAAEHDADVRFYMYLQFLADEQLAVADQRAKNAGMVMGIYRDLAVGVSEGSTEIWANSELYCPKASVGAPPDVLGPLGQNWGLPPMDPNKLLQAQYQPMIDLFRSNMRSCGSLRIDHAMALLRLWWVPPGASAAKGAYIYYNVNDLLGILALESVRNQCLIIGEDLGTVPDGMDVLLKENGVHSYRIFFFERSKTDGGFISPAHYPEQAMAALTTHDMPTLKGFWHCDDLTLGRELGLYPDEQVLQGLFGDRHAAKQRILDSLHGHGVIPGSVGHNVDWVGMNTELNHGMQIHMCLGNCALFSTQLEDWLEMDKPVNVPGTTTEYPNWRRKLTRDLEDIFSDPALAHLAHRMSEARNKASQ</sequence>
<evidence type="ECO:0000256" key="2">
    <source>
        <dbReference type="ARBA" id="ARBA00005684"/>
    </source>
</evidence>
<comment type="similarity">
    <text evidence="2 10">Belongs to the disproportionating enzyme family.</text>
</comment>
<evidence type="ECO:0000256" key="5">
    <source>
        <dbReference type="ARBA" id="ARBA00022676"/>
    </source>
</evidence>
<dbReference type="RefSeq" id="WP_345011722.1">
    <property type="nucleotide sequence ID" value="NZ_BAABFC010000010.1"/>
</dbReference>
<comment type="caution">
    <text evidence="12">The sequence shown here is derived from an EMBL/GenBank/DDBJ whole genome shotgun (WGS) entry which is preliminary data.</text>
</comment>
<evidence type="ECO:0000256" key="1">
    <source>
        <dbReference type="ARBA" id="ARBA00000439"/>
    </source>
</evidence>
<protein>
    <recommendedName>
        <fullName evidence="4 10">4-alpha-glucanotransferase</fullName>
        <ecNumber evidence="3 10">2.4.1.25</ecNumber>
    </recommendedName>
    <alternativeName>
        <fullName evidence="8 10">Amylomaltase</fullName>
    </alternativeName>
    <alternativeName>
        <fullName evidence="9 10">Disproportionating enzyme</fullName>
    </alternativeName>
</protein>
<dbReference type="EC" id="2.4.1.25" evidence="3 10"/>
<dbReference type="InterPro" id="IPR003385">
    <property type="entry name" value="Glyco_hydro_77"/>
</dbReference>
<dbReference type="Pfam" id="PF21226">
    <property type="entry name" value="MalQ_N"/>
    <property type="match status" value="1"/>
</dbReference>
<dbReference type="Proteomes" id="UP001501321">
    <property type="component" value="Unassembled WGS sequence"/>
</dbReference>
<evidence type="ECO:0000256" key="9">
    <source>
        <dbReference type="ARBA" id="ARBA00031501"/>
    </source>
</evidence>
<evidence type="ECO:0000256" key="6">
    <source>
        <dbReference type="ARBA" id="ARBA00022679"/>
    </source>
</evidence>
<organism evidence="12 13">
    <name type="scientific">Pseudaeromonas paramecii</name>
    <dbReference type="NCBI Taxonomy" id="2138166"/>
    <lineage>
        <taxon>Bacteria</taxon>
        <taxon>Pseudomonadati</taxon>
        <taxon>Pseudomonadota</taxon>
        <taxon>Gammaproteobacteria</taxon>
        <taxon>Aeromonadales</taxon>
        <taxon>Aeromonadaceae</taxon>
        <taxon>Pseudaeromonas</taxon>
    </lineage>
</organism>
<dbReference type="InterPro" id="IPR048458">
    <property type="entry name" value="MalQ_N"/>
</dbReference>
<dbReference type="EMBL" id="BAABFC010000010">
    <property type="protein sequence ID" value="GAA4497990.1"/>
    <property type="molecule type" value="Genomic_DNA"/>
</dbReference>
<keyword evidence="5 10" id="KW-0328">Glycosyltransferase</keyword>
<feature type="domain" description="MalQ N-terminal beta-sandwich" evidence="11">
    <location>
        <begin position="67"/>
        <end position="165"/>
    </location>
</feature>
<reference evidence="13" key="1">
    <citation type="journal article" date="2019" name="Int. J. Syst. Evol. Microbiol.">
        <title>The Global Catalogue of Microorganisms (GCM) 10K type strain sequencing project: providing services to taxonomists for standard genome sequencing and annotation.</title>
        <authorList>
            <consortium name="The Broad Institute Genomics Platform"/>
            <consortium name="The Broad Institute Genome Sequencing Center for Infectious Disease"/>
            <person name="Wu L."/>
            <person name="Ma J."/>
        </authorList>
    </citation>
    <scope>NUCLEOTIDE SEQUENCE [LARGE SCALE GENOMIC DNA]</scope>
    <source>
        <strain evidence="13">JCM 32226</strain>
    </source>
</reference>
<evidence type="ECO:0000256" key="4">
    <source>
        <dbReference type="ARBA" id="ARBA00020295"/>
    </source>
</evidence>
<dbReference type="NCBIfam" id="NF008274">
    <property type="entry name" value="PRK11052.1"/>
    <property type="match status" value="1"/>
</dbReference>
<keyword evidence="13" id="KW-1185">Reference proteome</keyword>
<dbReference type="InterPro" id="IPR017853">
    <property type="entry name" value="GH"/>
</dbReference>
<evidence type="ECO:0000259" key="11">
    <source>
        <dbReference type="Pfam" id="PF21226"/>
    </source>
</evidence>
<keyword evidence="6 10" id="KW-0808">Transferase</keyword>
<comment type="catalytic activity">
    <reaction evidence="1 10">
        <text>Transfers a segment of a (1-&gt;4)-alpha-D-glucan to a new position in an acceptor, which may be glucose or a (1-&gt;4)-alpha-D-glucan.</text>
        <dbReference type="EC" id="2.4.1.25"/>
    </reaction>
</comment>
<evidence type="ECO:0000256" key="10">
    <source>
        <dbReference type="RuleBase" id="RU361207"/>
    </source>
</evidence>